<dbReference type="RefSeq" id="WP_079245518.1">
    <property type="nucleotide sequence ID" value="NZ_JARSYF010000071.1"/>
</dbReference>
<dbReference type="AlphaFoldDB" id="A0A9W3TCU4"/>
<evidence type="ECO:0000313" key="2">
    <source>
        <dbReference type="Proteomes" id="UP000191057"/>
    </source>
</evidence>
<sequence length="47" mass="5550">MKKEGSVGLFLRVYHLDKKGVTAWEEVQEDELPKKVKKTRCEIIIYL</sequence>
<dbReference type="EMBL" id="CP020002">
    <property type="protein sequence ID" value="AQY38976.1"/>
    <property type="molecule type" value="Genomic_DNA"/>
</dbReference>
<proteinExistence type="predicted"/>
<dbReference type="Gene3D" id="2.40.50.480">
    <property type="match status" value="1"/>
</dbReference>
<dbReference type="SUPFAM" id="SSF159121">
    <property type="entry name" value="BC4932-like"/>
    <property type="match status" value="1"/>
</dbReference>
<accession>A0A9W3TCU4</accession>
<dbReference type="Proteomes" id="UP000191057">
    <property type="component" value="Chromosome"/>
</dbReference>
<name>A0A9W3TCU4_BACTU</name>
<evidence type="ECO:0000313" key="1">
    <source>
        <dbReference type="EMBL" id="AQY38976.1"/>
    </source>
</evidence>
<gene>
    <name evidence="1" type="ORF">B4918_13725</name>
</gene>
<dbReference type="InterPro" id="IPR036166">
    <property type="entry name" value="YxeA-like_sf"/>
</dbReference>
<organism evidence="1 2">
    <name type="scientific">Bacillus thuringiensis</name>
    <dbReference type="NCBI Taxonomy" id="1428"/>
    <lineage>
        <taxon>Bacteria</taxon>
        <taxon>Bacillati</taxon>
        <taxon>Bacillota</taxon>
        <taxon>Bacilli</taxon>
        <taxon>Bacillales</taxon>
        <taxon>Bacillaceae</taxon>
        <taxon>Bacillus</taxon>
        <taxon>Bacillus cereus group</taxon>
    </lineage>
</organism>
<protein>
    <submittedName>
        <fullName evidence="1">Uncharacterized protein</fullName>
    </submittedName>
</protein>
<reference evidence="1 2" key="1">
    <citation type="submission" date="2017-03" db="EMBL/GenBank/DDBJ databases">
        <title>Complete genome sequence of Bacillus thuringiensis L-7601, a novel melanin producing strain.</title>
        <authorList>
            <person name="Cai J."/>
            <person name="Cao Z."/>
            <person name="Tan T."/>
        </authorList>
    </citation>
    <scope>NUCLEOTIDE SEQUENCE [LARGE SCALE GENOMIC DNA]</scope>
    <source>
        <strain evidence="1 2">L-7601</strain>
    </source>
</reference>